<accession>A0A4Y2A664</accession>
<proteinExistence type="predicted"/>
<evidence type="ECO:0000313" key="1">
    <source>
        <dbReference type="EMBL" id="GBL74865.1"/>
    </source>
</evidence>
<evidence type="ECO:0000313" key="2">
    <source>
        <dbReference type="Proteomes" id="UP000499080"/>
    </source>
</evidence>
<dbReference type="Proteomes" id="UP000499080">
    <property type="component" value="Unassembled WGS sequence"/>
</dbReference>
<keyword evidence="2" id="KW-1185">Reference proteome</keyword>
<feature type="non-terminal residue" evidence="1">
    <location>
        <position position="78"/>
    </location>
</feature>
<name>A0A4Y2A664_ARAVE</name>
<dbReference type="AlphaFoldDB" id="A0A4Y2A664"/>
<comment type="caution">
    <text evidence="1">The sequence shown here is derived from an EMBL/GenBank/DDBJ whole genome shotgun (WGS) entry which is preliminary data.</text>
</comment>
<dbReference type="EMBL" id="BGPR01000006">
    <property type="protein sequence ID" value="GBL74865.1"/>
    <property type="molecule type" value="Genomic_DNA"/>
</dbReference>
<protein>
    <submittedName>
        <fullName evidence="1">Uncharacterized protein</fullName>
    </submittedName>
</protein>
<sequence>MKYYFFLLCGVKPSTPKELAVVIHHCWVPATLISGFHSPNVLMESSPCLSVTTPRSFGKKSKCESKKSILSDIRHPKA</sequence>
<gene>
    <name evidence="1" type="ORF">AVEN_243710_1</name>
</gene>
<reference evidence="1 2" key="1">
    <citation type="journal article" date="2019" name="Sci. Rep.">
        <title>Orb-weaving spider Araneus ventricosus genome elucidates the spidroin gene catalogue.</title>
        <authorList>
            <person name="Kono N."/>
            <person name="Nakamura H."/>
            <person name="Ohtoshi R."/>
            <person name="Moran D.A.P."/>
            <person name="Shinohara A."/>
            <person name="Yoshida Y."/>
            <person name="Fujiwara M."/>
            <person name="Mori M."/>
            <person name="Tomita M."/>
            <person name="Arakawa K."/>
        </authorList>
    </citation>
    <scope>NUCLEOTIDE SEQUENCE [LARGE SCALE GENOMIC DNA]</scope>
</reference>
<organism evidence="1 2">
    <name type="scientific">Araneus ventricosus</name>
    <name type="common">Orbweaver spider</name>
    <name type="synonym">Epeira ventricosa</name>
    <dbReference type="NCBI Taxonomy" id="182803"/>
    <lineage>
        <taxon>Eukaryota</taxon>
        <taxon>Metazoa</taxon>
        <taxon>Ecdysozoa</taxon>
        <taxon>Arthropoda</taxon>
        <taxon>Chelicerata</taxon>
        <taxon>Arachnida</taxon>
        <taxon>Araneae</taxon>
        <taxon>Araneomorphae</taxon>
        <taxon>Entelegynae</taxon>
        <taxon>Araneoidea</taxon>
        <taxon>Araneidae</taxon>
        <taxon>Araneus</taxon>
    </lineage>
</organism>